<dbReference type="InterPro" id="IPR007197">
    <property type="entry name" value="rSAM"/>
</dbReference>
<comment type="subcellular location">
    <subcellularLocation>
        <location evidence="9">Cytoplasm</location>
    </subcellularLocation>
</comment>
<dbReference type="NCBIfam" id="NF004567">
    <property type="entry name" value="PRK05904.1"/>
    <property type="match status" value="1"/>
</dbReference>
<evidence type="ECO:0000313" key="11">
    <source>
        <dbReference type="EMBL" id="AHV85407.2"/>
    </source>
</evidence>
<evidence type="ECO:0000256" key="4">
    <source>
        <dbReference type="ARBA" id="ARBA00022691"/>
    </source>
</evidence>
<dbReference type="GO" id="GO:0046872">
    <property type="term" value="F:metal ion binding"/>
    <property type="evidence" value="ECO:0007669"/>
    <property type="project" value="UniProtKB-UniRule"/>
</dbReference>
<dbReference type="Proteomes" id="UP000018735">
    <property type="component" value="Chromosome"/>
</dbReference>
<organism evidence="11 12">
    <name type="scientific">Mycoplasmoides gallisepticum S6</name>
    <dbReference type="NCBI Taxonomy" id="1006581"/>
    <lineage>
        <taxon>Bacteria</taxon>
        <taxon>Bacillati</taxon>
        <taxon>Mycoplasmatota</taxon>
        <taxon>Mycoplasmoidales</taxon>
        <taxon>Mycoplasmoidaceae</taxon>
        <taxon>Mycoplasmoides</taxon>
    </lineage>
</organism>
<keyword evidence="4 9" id="KW-0949">S-adenosyl-L-methionine</keyword>
<feature type="domain" description="Radical SAM core" evidence="10">
    <location>
        <begin position="1"/>
        <end position="224"/>
    </location>
</feature>
<dbReference type="RefSeq" id="WP_085062020.1">
    <property type="nucleotide sequence ID" value="NC_023030.2"/>
</dbReference>
<protein>
    <recommendedName>
        <fullName evidence="2 9">Heme chaperone HemW</fullName>
    </recommendedName>
</protein>
<dbReference type="GO" id="GO:0006779">
    <property type="term" value="P:porphyrin-containing compound biosynthetic process"/>
    <property type="evidence" value="ECO:0007669"/>
    <property type="project" value="InterPro"/>
</dbReference>
<evidence type="ECO:0000256" key="1">
    <source>
        <dbReference type="ARBA" id="ARBA00006100"/>
    </source>
</evidence>
<name>A0A0F6CLV5_MYCGL</name>
<dbReference type="EMBL" id="CP006916">
    <property type="protein sequence ID" value="AHV85407.2"/>
    <property type="molecule type" value="Genomic_DNA"/>
</dbReference>
<reference evidence="11 12" key="1">
    <citation type="journal article" date="2011" name="PLoS ONE">
        <title>Core proteome of the minimal cell: comparative proteomics of three mollicute species.</title>
        <authorList>
            <person name="Fisunov G.Y."/>
            <person name="Alexeev D.G."/>
            <person name="Bazaleev N.A."/>
            <person name="Ladygina V.G."/>
            <person name="Galyamina M.A."/>
            <person name="Kondratov I.G."/>
            <person name="Zhukova N.A."/>
            <person name="Serebryakova M.V."/>
            <person name="Demina I.A."/>
            <person name="Govorun V.M."/>
        </authorList>
    </citation>
    <scope>NUCLEOTIDE SEQUENCE [LARGE SCALE GENOMIC DNA]</scope>
    <source>
        <strain evidence="11 12">S6</strain>
    </source>
</reference>
<dbReference type="InterPro" id="IPR006638">
    <property type="entry name" value="Elp3/MiaA/NifB-like_rSAM"/>
</dbReference>
<accession>A0A0F6CLV5</accession>
<keyword evidence="3 9" id="KW-0349">Heme</keyword>
<evidence type="ECO:0000256" key="5">
    <source>
        <dbReference type="ARBA" id="ARBA00022723"/>
    </source>
</evidence>
<proteinExistence type="inferred from homology"/>
<dbReference type="AlphaFoldDB" id="A0A0F6CLV5"/>
<dbReference type="GO" id="GO:0004109">
    <property type="term" value="F:coproporphyrinogen oxidase activity"/>
    <property type="evidence" value="ECO:0007669"/>
    <property type="project" value="InterPro"/>
</dbReference>
<sequence length="348" mass="41037">MTKHLYIHLPLCQKICTFCDFKRELIDRHNPKKVVQDLIDEIERKQFSDEQFSSIYLGGGTPNVFDDELLDYFLSKIKKYAAKKCEFTIECNPDLVTKSQAQILKKNLVNRASVGIQIVNNKILKYLNRTHDINHCYEAMQNLYDAGITNINIDLMYALPHMKKEDVLENIKFIKKTKPNHISFYGLDLKPGAYLTKTPYKIDLDQEAMQLRVMKAELNKINYKRYEVANWCRLKKYQSVHNKAYWLTKDYAAIGWGAHGFENKVEYYYDGSIQNWEIKKNRLTDDQFYQRVLIMGLRLKDGVDITKEPYKTAYEKYQNKLKFVTVKNNHLRADNIDLLNNSIIDILE</sequence>
<dbReference type="SFLD" id="SFLDG01065">
    <property type="entry name" value="anaerobic_coproporphyrinogen-I"/>
    <property type="match status" value="1"/>
</dbReference>
<keyword evidence="8 9" id="KW-0143">Chaperone</keyword>
<dbReference type="GO" id="GO:0051539">
    <property type="term" value="F:4 iron, 4 sulfur cluster binding"/>
    <property type="evidence" value="ECO:0007669"/>
    <property type="project" value="UniProtKB-UniRule"/>
</dbReference>
<dbReference type="SMART" id="SM00729">
    <property type="entry name" value="Elp3"/>
    <property type="match status" value="1"/>
</dbReference>
<dbReference type="CDD" id="cd01335">
    <property type="entry name" value="Radical_SAM"/>
    <property type="match status" value="1"/>
</dbReference>
<dbReference type="InterPro" id="IPR058240">
    <property type="entry name" value="rSAM_sf"/>
</dbReference>
<keyword evidence="6 9" id="KW-0408">Iron</keyword>
<dbReference type="PANTHER" id="PTHR13932">
    <property type="entry name" value="COPROPORPHYRINIGEN III OXIDASE"/>
    <property type="match status" value="1"/>
</dbReference>
<comment type="similarity">
    <text evidence="1">Belongs to the anaerobic coproporphyrinogen-III oxidase family. HemW subfamily.</text>
</comment>
<dbReference type="InterPro" id="IPR004559">
    <property type="entry name" value="HemW-like"/>
</dbReference>
<dbReference type="SFLD" id="SFLDG01082">
    <property type="entry name" value="B12-binding_domain_containing"/>
    <property type="match status" value="1"/>
</dbReference>
<comment type="function">
    <text evidence="9">Probably acts as a heme chaperone, transferring heme to an unknown acceptor. Binds one molecule of heme per monomer, possibly covalently. Binds 1 [4Fe-4S] cluster. The cluster is coordinated with 3 cysteines and an exchangeable S-adenosyl-L-methionine.</text>
</comment>
<dbReference type="PANTHER" id="PTHR13932:SF5">
    <property type="entry name" value="RADICAL S-ADENOSYL METHIONINE DOMAIN-CONTAINING PROTEIN 1, MITOCHONDRIAL"/>
    <property type="match status" value="1"/>
</dbReference>
<keyword evidence="7 9" id="KW-0411">Iron-sulfur</keyword>
<dbReference type="eggNOG" id="COG0635">
    <property type="taxonomic scope" value="Bacteria"/>
</dbReference>
<evidence type="ECO:0000259" key="10">
    <source>
        <dbReference type="PROSITE" id="PS51918"/>
    </source>
</evidence>
<evidence type="ECO:0000256" key="2">
    <source>
        <dbReference type="ARBA" id="ARBA00017228"/>
    </source>
</evidence>
<dbReference type="SFLD" id="SFLDS00029">
    <property type="entry name" value="Radical_SAM"/>
    <property type="match status" value="1"/>
</dbReference>
<gene>
    <name evidence="11" type="ORF">GCW_90995</name>
</gene>
<dbReference type="InterPro" id="IPR013785">
    <property type="entry name" value="Aldolase_TIM"/>
</dbReference>
<dbReference type="Gene3D" id="3.20.20.70">
    <property type="entry name" value="Aldolase class I"/>
    <property type="match status" value="1"/>
</dbReference>
<evidence type="ECO:0000256" key="7">
    <source>
        <dbReference type="ARBA" id="ARBA00023014"/>
    </source>
</evidence>
<dbReference type="PROSITE" id="PS51918">
    <property type="entry name" value="RADICAL_SAM"/>
    <property type="match status" value="1"/>
</dbReference>
<dbReference type="SUPFAM" id="SSF102114">
    <property type="entry name" value="Radical SAM enzymes"/>
    <property type="match status" value="1"/>
</dbReference>
<dbReference type="GO" id="GO:0005737">
    <property type="term" value="C:cytoplasm"/>
    <property type="evidence" value="ECO:0007669"/>
    <property type="project" value="UniProtKB-SubCell"/>
</dbReference>
<keyword evidence="9" id="KW-0963">Cytoplasm</keyword>
<keyword evidence="9" id="KW-0004">4Fe-4S</keyword>
<evidence type="ECO:0000256" key="3">
    <source>
        <dbReference type="ARBA" id="ARBA00022617"/>
    </source>
</evidence>
<evidence type="ECO:0000313" key="12">
    <source>
        <dbReference type="Proteomes" id="UP000018735"/>
    </source>
</evidence>
<dbReference type="KEGG" id="mgz:GCW_90995"/>
<dbReference type="Pfam" id="PF04055">
    <property type="entry name" value="Radical_SAM"/>
    <property type="match status" value="1"/>
</dbReference>
<keyword evidence="5 9" id="KW-0479">Metal-binding</keyword>
<evidence type="ECO:0000256" key="9">
    <source>
        <dbReference type="RuleBase" id="RU364116"/>
    </source>
</evidence>
<dbReference type="InterPro" id="IPR034505">
    <property type="entry name" value="Coproporphyrinogen-III_oxidase"/>
</dbReference>
<evidence type="ECO:0000256" key="6">
    <source>
        <dbReference type="ARBA" id="ARBA00023004"/>
    </source>
</evidence>
<evidence type="ECO:0000256" key="8">
    <source>
        <dbReference type="ARBA" id="ARBA00023186"/>
    </source>
</evidence>
<dbReference type="NCBIfam" id="TIGR00539">
    <property type="entry name" value="hemN_rel"/>
    <property type="match status" value="1"/>
</dbReference>